<dbReference type="OrthoDB" id="416585at2759"/>
<dbReference type="GO" id="GO:0016020">
    <property type="term" value="C:membrane"/>
    <property type="evidence" value="ECO:0007669"/>
    <property type="project" value="UniProtKB-SubCell"/>
</dbReference>
<keyword evidence="7" id="KW-0175">Coiled coil</keyword>
<evidence type="ECO:0000259" key="11">
    <source>
        <dbReference type="PROSITE" id="PS50222"/>
    </source>
</evidence>
<keyword evidence="6" id="KW-0862">Zinc</keyword>
<protein>
    <submittedName>
        <fullName evidence="12">Apoptosis inhibitor 1</fullName>
    </submittedName>
</protein>
<dbReference type="InterPro" id="IPR001841">
    <property type="entry name" value="Znf_RING"/>
</dbReference>
<comment type="subcellular location">
    <subcellularLocation>
        <location evidence="1">Membrane</location>
        <topology evidence="1">Multi-pass membrane protein</topology>
    </subcellularLocation>
</comment>
<keyword evidence="6" id="KW-0479">Metal-binding</keyword>
<evidence type="ECO:0000313" key="13">
    <source>
        <dbReference type="Proteomes" id="UP000186817"/>
    </source>
</evidence>
<keyword evidence="13" id="KW-1185">Reference proteome</keyword>
<dbReference type="GO" id="GO:0016567">
    <property type="term" value="P:protein ubiquitination"/>
    <property type="evidence" value="ECO:0007669"/>
    <property type="project" value="TreeGrafter"/>
</dbReference>
<evidence type="ECO:0000256" key="2">
    <source>
        <dbReference type="ARBA" id="ARBA00022692"/>
    </source>
</evidence>
<gene>
    <name evidence="12" type="primary">IAP1</name>
    <name evidence="12" type="ORF">AK812_SmicGene39014</name>
</gene>
<dbReference type="Gene3D" id="3.30.40.10">
    <property type="entry name" value="Zinc/RING finger domain, C3HC4 (zinc finger)"/>
    <property type="match status" value="1"/>
</dbReference>
<dbReference type="InterPro" id="IPR027359">
    <property type="entry name" value="Volt_channel_dom_sf"/>
</dbReference>
<dbReference type="SUPFAM" id="SSF47473">
    <property type="entry name" value="EF-hand"/>
    <property type="match status" value="1"/>
</dbReference>
<keyword evidence="2" id="KW-0812">Transmembrane</keyword>
<reference evidence="12 13" key="1">
    <citation type="submission" date="2016-02" db="EMBL/GenBank/DDBJ databases">
        <title>Genome analysis of coral dinoflagellate symbionts highlights evolutionary adaptations to a symbiotic lifestyle.</title>
        <authorList>
            <person name="Aranda M."/>
            <person name="Li Y."/>
            <person name="Liew Y.J."/>
            <person name="Baumgarten S."/>
            <person name="Simakov O."/>
            <person name="Wilson M."/>
            <person name="Piel J."/>
            <person name="Ashoor H."/>
            <person name="Bougouffa S."/>
            <person name="Bajic V.B."/>
            <person name="Ryu T."/>
            <person name="Ravasi T."/>
            <person name="Bayer T."/>
            <person name="Micklem G."/>
            <person name="Kim H."/>
            <person name="Bhak J."/>
            <person name="Lajeunesse T.C."/>
            <person name="Voolstra C.R."/>
        </authorList>
    </citation>
    <scope>NUCLEOTIDE SEQUENCE [LARGE SCALE GENOMIC DNA]</scope>
    <source>
        <strain evidence="12 13">CCMP2467</strain>
    </source>
</reference>
<feature type="compositionally biased region" description="Low complexity" evidence="8">
    <location>
        <begin position="149"/>
        <end position="161"/>
    </location>
</feature>
<dbReference type="InterPro" id="IPR018247">
    <property type="entry name" value="EF_Hand_1_Ca_BS"/>
</dbReference>
<evidence type="ECO:0000313" key="12">
    <source>
        <dbReference type="EMBL" id="OLP80554.1"/>
    </source>
</evidence>
<dbReference type="SUPFAM" id="SSF81324">
    <property type="entry name" value="Voltage-gated potassium channels"/>
    <property type="match status" value="1"/>
</dbReference>
<dbReference type="InterPro" id="IPR011992">
    <property type="entry name" value="EF-hand-dom_pair"/>
</dbReference>
<dbReference type="InterPro" id="IPR002048">
    <property type="entry name" value="EF_hand_dom"/>
</dbReference>
<dbReference type="InterPro" id="IPR029071">
    <property type="entry name" value="Ubiquitin-like_domsf"/>
</dbReference>
<dbReference type="EMBL" id="LSRX01001368">
    <property type="protein sequence ID" value="OLP80554.1"/>
    <property type="molecule type" value="Genomic_DNA"/>
</dbReference>
<dbReference type="GO" id="GO:0005509">
    <property type="term" value="F:calcium ion binding"/>
    <property type="evidence" value="ECO:0007669"/>
    <property type="project" value="InterPro"/>
</dbReference>
<dbReference type="PROSITE" id="PS50222">
    <property type="entry name" value="EF_HAND_2"/>
    <property type="match status" value="1"/>
</dbReference>
<keyword evidence="5" id="KW-0472">Membrane</keyword>
<dbReference type="GO" id="GO:0061630">
    <property type="term" value="F:ubiquitin protein ligase activity"/>
    <property type="evidence" value="ECO:0007669"/>
    <property type="project" value="TreeGrafter"/>
</dbReference>
<evidence type="ECO:0000256" key="4">
    <source>
        <dbReference type="ARBA" id="ARBA00022989"/>
    </source>
</evidence>
<sequence length="1126" mass="125144">MAEEKQCLPGDALTCEALQRELQRFAEKLPDLFQTFAEETAKISCEQLQELLSQRGRTPVATRAQTGTVDETEGTHSTDHEWAHRHVRPAALRESPKPNQHISVKEIWKAVVDIRRPTLKAEHEAPAFQIVPQRSLHGSSPASPKPKGPRMSLLSDRSLPSLPAPEPPSLPGSVQAMQEAEELEPPGDDSPSPPALQPKRPSSRSVAQSPVPEEPDKETEGRAEWEEPSNPPADGPDGPNTWDPLRQRLARINTSKVYKPEVSRTSTSWWHIYEMLVYAWPLEYLTLMVIVFNAFCLGLETNIMATNLLSTTPEEFIRLGWAFCTLDLLHRPGTHGGFFTLEMVLKISANPSRFFLGAAWTMNLLDFFLMALQWLDVVVTVHTADKENSDAGSVNFNIMRSIRMVRLVRIVRSYRVLRMLGEVRAIIWSVGTCLKIYLLAVFLVDTCNSYRVAADIADEGFEQLGTYYGSLERGMLTLWQIITGGMDWAVCVESAVKRVKEDKDNYLVQYVRMETSGTGVITWDDFQSSVNSKDMKELFKAIDLDISEVFKILDLDDDGTLDADEFLSGCLRLRGAAKALDVLLSVASCRTWTWSEVAMALKLKLQYLGKNRSLAVHGDDTIQSLKLTIRSLLGFTPTSVLLDGALLMDGKKLSDYRADPASIVSIKRRKVRMGDEASGLSPEGDDVALVTPPRKAARSLRRRPLTTMDVDASLKMGGHCSHCADVHAVGAEVVGEDLAYSAYPAVAACDLCCASQKLKEELARLRMLLHQSSEELQAAQAELEASQAAASASAQELLSVKTQLNQSLEVREQLQAEWRSRAEVQEEEAQQARQAASRAQDERGQLQAEVVELSERLEAARDLEKLENEAEKHLAETRESQASQASHYPDWTALSRSVCAVCLEPSADRVAVPCGHQCVCEGCLVKVSACPVCRQPVDCFLKVFVACPAHFEEECMELRRSLAIEEARTQELQTAARAKAKPWMNTGGVLKPQDFQRLAKATRRGRELDKLLLPQTSRARNGDILTNQTMVDLVDFQHHLASLPRKALAEARRLCLEGPFMEFAGSWEVLASGLLPKKEADMIAQCMAPEPERVQRLCARGATADRGDTCTLMRDASNLQRRGEQH</sequence>
<keyword evidence="6" id="KW-0863">Zinc-finger</keyword>
<dbReference type="PROSITE" id="PS50089">
    <property type="entry name" value="ZF_RING_2"/>
    <property type="match status" value="1"/>
</dbReference>
<evidence type="ECO:0000259" key="9">
    <source>
        <dbReference type="PROSITE" id="PS50053"/>
    </source>
</evidence>
<dbReference type="InterPro" id="IPR005821">
    <property type="entry name" value="Ion_trans_dom"/>
</dbReference>
<dbReference type="PROSITE" id="PS00018">
    <property type="entry name" value="EF_HAND_1"/>
    <property type="match status" value="1"/>
</dbReference>
<name>A0A1Q9CC95_SYMMI</name>
<dbReference type="SUPFAM" id="SSF54236">
    <property type="entry name" value="Ubiquitin-like"/>
    <property type="match status" value="1"/>
</dbReference>
<feature type="compositionally biased region" description="Basic and acidic residues" evidence="8">
    <location>
        <begin position="73"/>
        <end position="83"/>
    </location>
</feature>
<dbReference type="Gene3D" id="1.20.120.350">
    <property type="entry name" value="Voltage-gated potassium channels. Chain C"/>
    <property type="match status" value="1"/>
</dbReference>
<keyword evidence="3" id="KW-0106">Calcium</keyword>
<dbReference type="PANTHER" id="PTHR22696:SF1">
    <property type="entry name" value="E3 UBIQUITIN-PROTEIN LIGASE RNF26"/>
    <property type="match status" value="1"/>
</dbReference>
<dbReference type="SMART" id="SM00184">
    <property type="entry name" value="RING"/>
    <property type="match status" value="1"/>
</dbReference>
<evidence type="ECO:0000256" key="3">
    <source>
        <dbReference type="ARBA" id="ARBA00022837"/>
    </source>
</evidence>
<dbReference type="Pfam" id="PF13920">
    <property type="entry name" value="zf-C3HC4_3"/>
    <property type="match status" value="1"/>
</dbReference>
<feature type="region of interest" description="Disordered" evidence="8">
    <location>
        <begin position="125"/>
        <end position="244"/>
    </location>
</feature>
<evidence type="ECO:0000256" key="8">
    <source>
        <dbReference type="SAM" id="MobiDB-lite"/>
    </source>
</evidence>
<feature type="domain" description="EF-hand" evidence="11">
    <location>
        <begin position="541"/>
        <end position="576"/>
    </location>
</feature>
<dbReference type="GO" id="GO:0006511">
    <property type="term" value="P:ubiquitin-dependent protein catabolic process"/>
    <property type="evidence" value="ECO:0007669"/>
    <property type="project" value="TreeGrafter"/>
</dbReference>
<organism evidence="12 13">
    <name type="scientific">Symbiodinium microadriaticum</name>
    <name type="common">Dinoflagellate</name>
    <name type="synonym">Zooxanthella microadriatica</name>
    <dbReference type="NCBI Taxonomy" id="2951"/>
    <lineage>
        <taxon>Eukaryota</taxon>
        <taxon>Sar</taxon>
        <taxon>Alveolata</taxon>
        <taxon>Dinophyceae</taxon>
        <taxon>Suessiales</taxon>
        <taxon>Symbiodiniaceae</taxon>
        <taxon>Symbiodinium</taxon>
    </lineage>
</organism>
<feature type="domain" description="RING-type" evidence="10">
    <location>
        <begin position="899"/>
        <end position="934"/>
    </location>
</feature>
<dbReference type="PROSITE" id="PS50053">
    <property type="entry name" value="UBIQUITIN_2"/>
    <property type="match status" value="1"/>
</dbReference>
<dbReference type="InterPro" id="IPR013083">
    <property type="entry name" value="Znf_RING/FYVE/PHD"/>
</dbReference>
<proteinExistence type="predicted"/>
<dbReference type="GO" id="GO:0005216">
    <property type="term" value="F:monoatomic ion channel activity"/>
    <property type="evidence" value="ECO:0007669"/>
    <property type="project" value="InterPro"/>
</dbReference>
<dbReference type="AlphaFoldDB" id="A0A1Q9CC95"/>
<keyword evidence="4" id="KW-1133">Transmembrane helix</keyword>
<dbReference type="CDD" id="cd17039">
    <property type="entry name" value="Ubl_ubiquitin_like"/>
    <property type="match status" value="1"/>
</dbReference>
<dbReference type="Gene3D" id="1.10.238.10">
    <property type="entry name" value="EF-hand"/>
    <property type="match status" value="1"/>
</dbReference>
<dbReference type="GO" id="GO:0008270">
    <property type="term" value="F:zinc ion binding"/>
    <property type="evidence" value="ECO:0007669"/>
    <property type="project" value="UniProtKB-KW"/>
</dbReference>
<comment type="caution">
    <text evidence="12">The sequence shown here is derived from an EMBL/GenBank/DDBJ whole genome shotgun (WGS) entry which is preliminary data.</text>
</comment>
<feature type="region of interest" description="Disordered" evidence="8">
    <location>
        <begin position="56"/>
        <end position="83"/>
    </location>
</feature>
<dbReference type="Pfam" id="PF00520">
    <property type="entry name" value="Ion_trans"/>
    <property type="match status" value="1"/>
</dbReference>
<dbReference type="InterPro" id="IPR000626">
    <property type="entry name" value="Ubiquitin-like_dom"/>
</dbReference>
<evidence type="ECO:0000256" key="5">
    <source>
        <dbReference type="ARBA" id="ARBA00023136"/>
    </source>
</evidence>
<evidence type="ECO:0000256" key="7">
    <source>
        <dbReference type="SAM" id="Coils"/>
    </source>
</evidence>
<feature type="domain" description="Ubiquitin-like" evidence="9">
    <location>
        <begin position="599"/>
        <end position="670"/>
    </location>
</feature>
<dbReference type="PANTHER" id="PTHR22696">
    <property type="entry name" value="E3 UBIQUITIN-PROTEIN LIGASE RNF26"/>
    <property type="match status" value="1"/>
</dbReference>
<accession>A0A1Q9CC95</accession>
<feature type="coiled-coil region" evidence="7">
    <location>
        <begin position="755"/>
        <end position="883"/>
    </location>
</feature>
<evidence type="ECO:0000256" key="6">
    <source>
        <dbReference type="PROSITE-ProRule" id="PRU00175"/>
    </source>
</evidence>
<dbReference type="Proteomes" id="UP000186817">
    <property type="component" value="Unassembled WGS sequence"/>
</dbReference>
<dbReference type="SUPFAM" id="SSF57850">
    <property type="entry name" value="RING/U-box"/>
    <property type="match status" value="1"/>
</dbReference>
<evidence type="ECO:0000259" key="10">
    <source>
        <dbReference type="PROSITE" id="PS50089"/>
    </source>
</evidence>
<evidence type="ECO:0000256" key="1">
    <source>
        <dbReference type="ARBA" id="ARBA00004141"/>
    </source>
</evidence>